<organism evidence="2 3">
    <name type="scientific">Aliivibrio finisterrensis</name>
    <dbReference type="NCBI Taxonomy" id="511998"/>
    <lineage>
        <taxon>Bacteria</taxon>
        <taxon>Pseudomonadati</taxon>
        <taxon>Pseudomonadota</taxon>
        <taxon>Gammaproteobacteria</taxon>
        <taxon>Vibrionales</taxon>
        <taxon>Vibrionaceae</taxon>
        <taxon>Aliivibrio</taxon>
    </lineage>
</organism>
<comment type="caution">
    <text evidence="2">The sequence shown here is derived from an EMBL/GenBank/DDBJ whole genome shotgun (WGS) entry which is preliminary data.</text>
</comment>
<dbReference type="InterPro" id="IPR053575">
    <property type="entry name" value="Retron_Ec78_HNH_endo"/>
</dbReference>
<feature type="domain" description="C2H2-type" evidence="1">
    <location>
        <begin position="51"/>
        <end position="72"/>
    </location>
</feature>
<dbReference type="NCBIfam" id="TIGR02646">
    <property type="entry name" value="retron system putative HNH endonuclease"/>
    <property type="match status" value="1"/>
</dbReference>
<reference evidence="2 3" key="1">
    <citation type="submission" date="2019-02" db="EMBL/GenBank/DDBJ databases">
        <title>Genome sequences of Aliivibrio finisterrensis strains from farmed Atlantic salmon.</title>
        <authorList>
            <person name="Bowman J.P."/>
        </authorList>
    </citation>
    <scope>NUCLEOTIDE SEQUENCE [LARGE SCALE GENOMIC DNA]</scope>
    <source>
        <strain evidence="2 3">A32</strain>
    </source>
</reference>
<dbReference type="NCBIfam" id="NF041761">
    <property type="entry name" value="PtuB"/>
    <property type="match status" value="1"/>
</dbReference>
<name>A0A4Q5KJN2_9GAMM</name>
<evidence type="ECO:0000259" key="1">
    <source>
        <dbReference type="PROSITE" id="PS00028"/>
    </source>
</evidence>
<dbReference type="OrthoDB" id="6975485at2"/>
<dbReference type="PROSITE" id="PS00028">
    <property type="entry name" value="ZINC_FINGER_C2H2_1"/>
    <property type="match status" value="1"/>
</dbReference>
<dbReference type="RefSeq" id="WP_130087790.1">
    <property type="nucleotide sequence ID" value="NZ_SEZJ01000011.1"/>
</dbReference>
<gene>
    <name evidence="2" type="ORF">ERW49_13265</name>
</gene>
<dbReference type="Proteomes" id="UP000293465">
    <property type="component" value="Unassembled WGS sequence"/>
</dbReference>
<sequence length="262" mass="30773">MMQINKSQSPNELTIYAIHNPDDTWDNFRNNNSKDAKKIKKKIFEEQNYICAYCEMDLSEDNVHEHHRRVEHFNSKSGWKVGERPNLNLDWTNVIGVCIGGTDRNSLEQFVMPDNKSCDSFKEHLETNCGESKFWLGKIVSPLEKNLNSDMFDYSLKSGKLEINVESANLKTFEHNDFVTSSELLQETLVKLNINCDRLNLARREVHISFERLLSSFRKSNDLHKFKFMLRKWAGVENPLYFQTTRDILVRYNRVAKKVLEE</sequence>
<proteinExistence type="predicted"/>
<evidence type="ECO:0000313" key="3">
    <source>
        <dbReference type="Proteomes" id="UP000293465"/>
    </source>
</evidence>
<dbReference type="AlphaFoldDB" id="A0A4Q5KJN2"/>
<protein>
    <submittedName>
        <fullName evidence="2">TIGR02646 family protein</fullName>
    </submittedName>
</protein>
<accession>A0A4Q5KJN2</accession>
<dbReference type="GeneID" id="56276032"/>
<dbReference type="InterPro" id="IPR013467">
    <property type="entry name" value="HNH78-like"/>
</dbReference>
<evidence type="ECO:0000313" key="2">
    <source>
        <dbReference type="EMBL" id="RYU45706.1"/>
    </source>
</evidence>
<dbReference type="EMBL" id="SEZJ01000011">
    <property type="protein sequence ID" value="RYU45706.1"/>
    <property type="molecule type" value="Genomic_DNA"/>
</dbReference>
<dbReference type="InterPro" id="IPR013087">
    <property type="entry name" value="Znf_C2H2_type"/>
</dbReference>